<feature type="zinc finger region" description="C3H1-type" evidence="1">
    <location>
        <begin position="15"/>
        <end position="50"/>
    </location>
</feature>
<keyword evidence="1" id="KW-0479">Metal-binding</keyword>
<reference evidence="3 4" key="1">
    <citation type="journal article" date="2019" name="Nat. Ecol. Evol.">
        <title>Megaphylogeny resolves global patterns of mushroom evolution.</title>
        <authorList>
            <person name="Varga T."/>
            <person name="Krizsan K."/>
            <person name="Foldi C."/>
            <person name="Dima B."/>
            <person name="Sanchez-Garcia M."/>
            <person name="Sanchez-Ramirez S."/>
            <person name="Szollosi G.J."/>
            <person name="Szarkandi J.G."/>
            <person name="Papp V."/>
            <person name="Albert L."/>
            <person name="Andreopoulos W."/>
            <person name="Angelini C."/>
            <person name="Antonin V."/>
            <person name="Barry K.W."/>
            <person name="Bougher N.L."/>
            <person name="Buchanan P."/>
            <person name="Buyck B."/>
            <person name="Bense V."/>
            <person name="Catcheside P."/>
            <person name="Chovatia M."/>
            <person name="Cooper J."/>
            <person name="Damon W."/>
            <person name="Desjardin D."/>
            <person name="Finy P."/>
            <person name="Geml J."/>
            <person name="Haridas S."/>
            <person name="Hughes K."/>
            <person name="Justo A."/>
            <person name="Karasinski D."/>
            <person name="Kautmanova I."/>
            <person name="Kiss B."/>
            <person name="Kocsube S."/>
            <person name="Kotiranta H."/>
            <person name="LaButti K.M."/>
            <person name="Lechner B.E."/>
            <person name="Liimatainen K."/>
            <person name="Lipzen A."/>
            <person name="Lukacs Z."/>
            <person name="Mihaltcheva S."/>
            <person name="Morgado L.N."/>
            <person name="Niskanen T."/>
            <person name="Noordeloos M.E."/>
            <person name="Ohm R.A."/>
            <person name="Ortiz-Santana B."/>
            <person name="Ovrebo C."/>
            <person name="Racz N."/>
            <person name="Riley R."/>
            <person name="Savchenko A."/>
            <person name="Shiryaev A."/>
            <person name="Soop K."/>
            <person name="Spirin V."/>
            <person name="Szebenyi C."/>
            <person name="Tomsovsky M."/>
            <person name="Tulloss R.E."/>
            <person name="Uehling J."/>
            <person name="Grigoriev I.V."/>
            <person name="Vagvolgyi C."/>
            <person name="Papp T."/>
            <person name="Martin F.M."/>
            <person name="Miettinen O."/>
            <person name="Hibbett D.S."/>
            <person name="Nagy L.G."/>
        </authorList>
    </citation>
    <scope>NUCLEOTIDE SEQUENCE [LARGE SCALE GENOMIC DNA]</scope>
    <source>
        <strain evidence="3 4">CBS 121175</strain>
    </source>
</reference>
<organism evidence="3 4">
    <name type="scientific">Coprinopsis marcescibilis</name>
    <name type="common">Agaric fungus</name>
    <name type="synonym">Psathyrella marcescibilis</name>
    <dbReference type="NCBI Taxonomy" id="230819"/>
    <lineage>
        <taxon>Eukaryota</taxon>
        <taxon>Fungi</taxon>
        <taxon>Dikarya</taxon>
        <taxon>Basidiomycota</taxon>
        <taxon>Agaricomycotina</taxon>
        <taxon>Agaricomycetes</taxon>
        <taxon>Agaricomycetidae</taxon>
        <taxon>Agaricales</taxon>
        <taxon>Agaricineae</taxon>
        <taxon>Psathyrellaceae</taxon>
        <taxon>Coprinopsis</taxon>
    </lineage>
</organism>
<dbReference type="PROSITE" id="PS50103">
    <property type="entry name" value="ZF_C3H1"/>
    <property type="match status" value="1"/>
</dbReference>
<evidence type="ECO:0000259" key="2">
    <source>
        <dbReference type="PROSITE" id="PS50103"/>
    </source>
</evidence>
<dbReference type="GO" id="GO:0008270">
    <property type="term" value="F:zinc ion binding"/>
    <property type="evidence" value="ECO:0007669"/>
    <property type="project" value="UniProtKB-KW"/>
</dbReference>
<dbReference type="EMBL" id="ML210458">
    <property type="protein sequence ID" value="TFK17840.1"/>
    <property type="molecule type" value="Genomic_DNA"/>
</dbReference>
<feature type="non-terminal residue" evidence="3">
    <location>
        <position position="51"/>
    </location>
</feature>
<gene>
    <name evidence="3" type="ORF">FA15DRAFT_698301</name>
</gene>
<proteinExistence type="predicted"/>
<evidence type="ECO:0000313" key="4">
    <source>
        <dbReference type="Proteomes" id="UP000307440"/>
    </source>
</evidence>
<evidence type="ECO:0000313" key="3">
    <source>
        <dbReference type="EMBL" id="TFK17840.1"/>
    </source>
</evidence>
<evidence type="ECO:0000256" key="1">
    <source>
        <dbReference type="PROSITE-ProRule" id="PRU00723"/>
    </source>
</evidence>
<dbReference type="AlphaFoldDB" id="A0A5C3KCZ9"/>
<feature type="domain" description="C3H1-type" evidence="2">
    <location>
        <begin position="15"/>
        <end position="50"/>
    </location>
</feature>
<dbReference type="Proteomes" id="UP000307440">
    <property type="component" value="Unassembled WGS sequence"/>
</dbReference>
<accession>A0A5C3KCZ9</accession>
<sequence length="51" mass="5967">MKGAKKQWDKKMFGPIKRRPCKYYDARGLPTSEGPCPRTSFECHFIHPEDP</sequence>
<keyword evidence="4" id="KW-1185">Reference proteome</keyword>
<dbReference type="InterPro" id="IPR000571">
    <property type="entry name" value="Znf_CCCH"/>
</dbReference>
<name>A0A5C3KCZ9_COPMA</name>
<keyword evidence="1" id="KW-0862">Zinc</keyword>
<keyword evidence="1" id="KW-0863">Zinc-finger</keyword>
<protein>
    <recommendedName>
        <fullName evidence="2">C3H1-type domain-containing protein</fullName>
    </recommendedName>
</protein>